<dbReference type="SUPFAM" id="SSF50022">
    <property type="entry name" value="ISP domain"/>
    <property type="match status" value="1"/>
</dbReference>
<sequence>MAGTKYPLGKLSEIPTGQFKKYPLGDRTVVVLNLDGQPKAYLDYCPHMGGQMRFDGKRLKCALHGALFDAETGMGKSPPVEEGAKLTAVKLIIEGDELSCELPERGPMVWSDEV</sequence>
<dbReference type="GO" id="GO:0046872">
    <property type="term" value="F:metal ion binding"/>
    <property type="evidence" value="ECO:0007669"/>
    <property type="project" value="UniProtKB-KW"/>
</dbReference>
<evidence type="ECO:0000259" key="5">
    <source>
        <dbReference type="PROSITE" id="PS51296"/>
    </source>
</evidence>
<comment type="caution">
    <text evidence="6">The sequence shown here is derived from an EMBL/GenBank/DDBJ whole genome shotgun (WGS) entry which is preliminary data.</text>
</comment>
<evidence type="ECO:0000256" key="2">
    <source>
        <dbReference type="ARBA" id="ARBA00022723"/>
    </source>
</evidence>
<organism evidence="6 7">
    <name type="scientific">Candidatus Uhrbacteria bacterium RIFCSPHIGHO2_02_FULL_60_10</name>
    <dbReference type="NCBI Taxonomy" id="1802392"/>
    <lineage>
        <taxon>Bacteria</taxon>
        <taxon>Candidatus Uhriibacteriota</taxon>
    </lineage>
</organism>
<dbReference type="EMBL" id="MGEA01000011">
    <property type="protein sequence ID" value="OGL74648.1"/>
    <property type="molecule type" value="Genomic_DNA"/>
</dbReference>
<name>A0A1F7UA32_9BACT</name>
<accession>A0A1F7UA32</accession>
<protein>
    <recommendedName>
        <fullName evidence="5">Rieske domain-containing protein</fullName>
    </recommendedName>
</protein>
<keyword evidence="1" id="KW-0001">2Fe-2S</keyword>
<keyword evidence="4" id="KW-0411">Iron-sulfur</keyword>
<feature type="domain" description="Rieske" evidence="5">
    <location>
        <begin position="6"/>
        <end position="98"/>
    </location>
</feature>
<dbReference type="PROSITE" id="PS51296">
    <property type="entry name" value="RIESKE"/>
    <property type="match status" value="1"/>
</dbReference>
<evidence type="ECO:0000313" key="6">
    <source>
        <dbReference type="EMBL" id="OGL74648.1"/>
    </source>
</evidence>
<evidence type="ECO:0000256" key="3">
    <source>
        <dbReference type="ARBA" id="ARBA00023004"/>
    </source>
</evidence>
<evidence type="ECO:0000256" key="4">
    <source>
        <dbReference type="ARBA" id="ARBA00023014"/>
    </source>
</evidence>
<dbReference type="Gene3D" id="2.102.10.10">
    <property type="entry name" value="Rieske [2Fe-2S] iron-sulphur domain"/>
    <property type="match status" value="1"/>
</dbReference>
<gene>
    <name evidence="6" type="ORF">A3C96_04345</name>
</gene>
<dbReference type="InterPro" id="IPR036922">
    <property type="entry name" value="Rieske_2Fe-2S_sf"/>
</dbReference>
<keyword evidence="2" id="KW-0479">Metal-binding</keyword>
<dbReference type="Proteomes" id="UP000177088">
    <property type="component" value="Unassembled WGS sequence"/>
</dbReference>
<evidence type="ECO:0000313" key="7">
    <source>
        <dbReference type="Proteomes" id="UP000177088"/>
    </source>
</evidence>
<proteinExistence type="predicted"/>
<dbReference type="InterPro" id="IPR017941">
    <property type="entry name" value="Rieske_2Fe-2S"/>
</dbReference>
<dbReference type="GO" id="GO:0051537">
    <property type="term" value="F:2 iron, 2 sulfur cluster binding"/>
    <property type="evidence" value="ECO:0007669"/>
    <property type="project" value="UniProtKB-KW"/>
</dbReference>
<keyword evidence="3" id="KW-0408">Iron</keyword>
<dbReference type="CDD" id="cd03467">
    <property type="entry name" value="Rieske"/>
    <property type="match status" value="1"/>
</dbReference>
<dbReference type="AlphaFoldDB" id="A0A1F7UA32"/>
<reference evidence="6 7" key="1">
    <citation type="journal article" date="2016" name="Nat. Commun.">
        <title>Thousands of microbial genomes shed light on interconnected biogeochemical processes in an aquifer system.</title>
        <authorList>
            <person name="Anantharaman K."/>
            <person name="Brown C.T."/>
            <person name="Hug L.A."/>
            <person name="Sharon I."/>
            <person name="Castelle C.J."/>
            <person name="Probst A.J."/>
            <person name="Thomas B.C."/>
            <person name="Singh A."/>
            <person name="Wilkins M.J."/>
            <person name="Karaoz U."/>
            <person name="Brodie E.L."/>
            <person name="Williams K.H."/>
            <person name="Hubbard S.S."/>
            <person name="Banfield J.F."/>
        </authorList>
    </citation>
    <scope>NUCLEOTIDE SEQUENCE [LARGE SCALE GENOMIC DNA]</scope>
</reference>
<dbReference type="Pfam" id="PF00355">
    <property type="entry name" value="Rieske"/>
    <property type="match status" value="1"/>
</dbReference>
<evidence type="ECO:0000256" key="1">
    <source>
        <dbReference type="ARBA" id="ARBA00022714"/>
    </source>
</evidence>